<dbReference type="InterPro" id="IPR036259">
    <property type="entry name" value="MFS_trans_sf"/>
</dbReference>
<keyword evidence="5 6" id="KW-0472">Membrane</keyword>
<feature type="transmembrane region" description="Helical" evidence="6">
    <location>
        <begin position="187"/>
        <end position="211"/>
    </location>
</feature>
<dbReference type="AlphaFoldDB" id="A0A9Q8PFK1"/>
<name>A0A9Q8PFK1_PASFU</name>
<feature type="transmembrane region" description="Helical" evidence="6">
    <location>
        <begin position="6"/>
        <end position="24"/>
    </location>
</feature>
<evidence type="ECO:0000256" key="1">
    <source>
        <dbReference type="ARBA" id="ARBA00004141"/>
    </source>
</evidence>
<protein>
    <submittedName>
        <fullName evidence="7">Uncharacterized protein</fullName>
    </submittedName>
</protein>
<dbReference type="Gene3D" id="1.20.1250.20">
    <property type="entry name" value="MFS general substrate transporter like domains"/>
    <property type="match status" value="1"/>
</dbReference>
<dbReference type="GO" id="GO:0022857">
    <property type="term" value="F:transmembrane transporter activity"/>
    <property type="evidence" value="ECO:0007669"/>
    <property type="project" value="InterPro"/>
</dbReference>
<feature type="transmembrane region" description="Helical" evidence="6">
    <location>
        <begin position="36"/>
        <end position="55"/>
    </location>
</feature>
<feature type="transmembrane region" description="Helical" evidence="6">
    <location>
        <begin position="249"/>
        <end position="270"/>
    </location>
</feature>
<keyword evidence="4 6" id="KW-1133">Transmembrane helix</keyword>
<dbReference type="RefSeq" id="XP_047766040.1">
    <property type="nucleotide sequence ID" value="XM_047908036.1"/>
</dbReference>
<evidence type="ECO:0000256" key="6">
    <source>
        <dbReference type="SAM" id="Phobius"/>
    </source>
</evidence>
<feature type="transmembrane region" description="Helical" evidence="6">
    <location>
        <begin position="223"/>
        <end position="242"/>
    </location>
</feature>
<feature type="transmembrane region" description="Helical" evidence="6">
    <location>
        <begin position="120"/>
        <end position="138"/>
    </location>
</feature>
<dbReference type="GO" id="GO:0016020">
    <property type="term" value="C:membrane"/>
    <property type="evidence" value="ECO:0007669"/>
    <property type="project" value="UniProtKB-SubCell"/>
</dbReference>
<keyword evidence="2" id="KW-0813">Transport</keyword>
<dbReference type="EMBL" id="CP090171">
    <property type="protein sequence ID" value="UJO21674.1"/>
    <property type="molecule type" value="Genomic_DNA"/>
</dbReference>
<comment type="subcellular location">
    <subcellularLocation>
        <location evidence="1">Membrane</location>
        <topology evidence="1">Multi-pass membrane protein</topology>
    </subcellularLocation>
</comment>
<proteinExistence type="predicted"/>
<evidence type="ECO:0000313" key="7">
    <source>
        <dbReference type="EMBL" id="UJO21674.1"/>
    </source>
</evidence>
<evidence type="ECO:0000256" key="5">
    <source>
        <dbReference type="ARBA" id="ARBA00023136"/>
    </source>
</evidence>
<gene>
    <name evidence="7" type="ORF">CLAFUR5_08888</name>
</gene>
<keyword evidence="8" id="KW-1185">Reference proteome</keyword>
<dbReference type="Pfam" id="PF07690">
    <property type="entry name" value="MFS_1"/>
    <property type="match status" value="1"/>
</dbReference>
<dbReference type="OrthoDB" id="6730379at2759"/>
<evidence type="ECO:0000256" key="4">
    <source>
        <dbReference type="ARBA" id="ARBA00022989"/>
    </source>
</evidence>
<evidence type="ECO:0000256" key="2">
    <source>
        <dbReference type="ARBA" id="ARBA00022448"/>
    </source>
</evidence>
<dbReference type="PANTHER" id="PTHR43791">
    <property type="entry name" value="PERMEASE-RELATED"/>
    <property type="match status" value="1"/>
</dbReference>
<accession>A0A9Q8PFK1</accession>
<reference evidence="7" key="1">
    <citation type="submission" date="2021-12" db="EMBL/GenBank/DDBJ databases">
        <authorList>
            <person name="Zaccaron A."/>
            <person name="Stergiopoulos I."/>
        </authorList>
    </citation>
    <scope>NUCLEOTIDE SEQUENCE</scope>
    <source>
        <strain evidence="7">Race5_Kim</strain>
    </source>
</reference>
<feature type="transmembrane region" description="Helical" evidence="6">
    <location>
        <begin position="97"/>
        <end position="114"/>
    </location>
</feature>
<dbReference type="KEGG" id="ffu:CLAFUR5_08888"/>
<reference evidence="7" key="2">
    <citation type="journal article" date="2022" name="Microb. Genom.">
        <title>A chromosome-scale genome assembly of the tomato pathogen Cladosporium fulvum reveals a compartmentalized genome architecture and the presence of a dispensable chromosome.</title>
        <authorList>
            <person name="Zaccaron A.Z."/>
            <person name="Chen L.H."/>
            <person name="Samaras A."/>
            <person name="Stergiopoulos I."/>
        </authorList>
    </citation>
    <scope>NUCLEOTIDE SEQUENCE</scope>
    <source>
        <strain evidence="7">Race5_Kim</strain>
    </source>
</reference>
<organism evidence="7 8">
    <name type="scientific">Passalora fulva</name>
    <name type="common">Tomato leaf mold</name>
    <name type="synonym">Cladosporium fulvum</name>
    <dbReference type="NCBI Taxonomy" id="5499"/>
    <lineage>
        <taxon>Eukaryota</taxon>
        <taxon>Fungi</taxon>
        <taxon>Dikarya</taxon>
        <taxon>Ascomycota</taxon>
        <taxon>Pezizomycotina</taxon>
        <taxon>Dothideomycetes</taxon>
        <taxon>Dothideomycetidae</taxon>
        <taxon>Mycosphaerellales</taxon>
        <taxon>Mycosphaerellaceae</taxon>
        <taxon>Fulvia</taxon>
    </lineage>
</organism>
<dbReference type="Proteomes" id="UP000756132">
    <property type="component" value="Chromosome 9"/>
</dbReference>
<keyword evidence="3 6" id="KW-0812">Transmembrane</keyword>
<feature type="transmembrane region" description="Helical" evidence="6">
    <location>
        <begin position="310"/>
        <end position="327"/>
    </location>
</feature>
<dbReference type="GeneID" id="71988766"/>
<dbReference type="SUPFAM" id="SSF103473">
    <property type="entry name" value="MFS general substrate transporter"/>
    <property type="match status" value="1"/>
</dbReference>
<feature type="transmembrane region" description="Helical" evidence="6">
    <location>
        <begin position="61"/>
        <end position="85"/>
    </location>
</feature>
<sequence>MTGSDYSWVASALNIGWLLAAYPWNLALQRYPIGRLIGCMLFVWGSVCMLQAAVFDFGGFFTVRFFLGGLEACISPAFILLTAMFGEKEEQSMRSSFRLACNGFSSIIGALLAYGSGNVMGLIVPNWKLIYLIIIIFLPDGPHNARMLNDYEKVVAVWRISRYRIGLKANEFKRYQVVEAFLDPKVWVVWLMGAAVGILNGGVANFTSALIKGFGCDALRASLMQTPGGAFEIVGCILLGYLSSFEGWLMPSILLSCLPGMAGLIGFLTISIEHRLALTAMAWIQNILGAPLILCWSLPGVHIAGHTKRATVMGVFFVTYCAGNIGGPRLFLDSEVPRYPTAIKGLLGAYAALIVFTILYWALCWTTNRQRDRHRERGADFLAEGMEGFEDLTDRENHHFRYKL</sequence>
<dbReference type="InterPro" id="IPR011701">
    <property type="entry name" value="MFS"/>
</dbReference>
<feature type="transmembrane region" description="Helical" evidence="6">
    <location>
        <begin position="347"/>
        <end position="367"/>
    </location>
</feature>
<feature type="transmembrane region" description="Helical" evidence="6">
    <location>
        <begin position="276"/>
        <end position="298"/>
    </location>
</feature>
<evidence type="ECO:0000313" key="8">
    <source>
        <dbReference type="Proteomes" id="UP000756132"/>
    </source>
</evidence>
<dbReference type="PANTHER" id="PTHR43791:SF97">
    <property type="entry name" value="ALLANTOATE TRANSPORTER, PUTATIVE (AFU_ORTHOLOGUE AFUA_1G14700)-RELATED"/>
    <property type="match status" value="1"/>
</dbReference>
<evidence type="ECO:0000256" key="3">
    <source>
        <dbReference type="ARBA" id="ARBA00022692"/>
    </source>
</evidence>